<name>A0A3R7MK18_PENVA</name>
<keyword evidence="5" id="KW-0508">mRNA splicing</keyword>
<feature type="compositionally biased region" description="Polar residues" evidence="8">
    <location>
        <begin position="560"/>
        <end position="579"/>
    </location>
</feature>
<dbReference type="STRING" id="6689.A0A3R7MK18"/>
<dbReference type="Pfam" id="PF05391">
    <property type="entry name" value="Lsm_interact"/>
    <property type="match status" value="1"/>
</dbReference>
<dbReference type="PROSITE" id="PS50102">
    <property type="entry name" value="RRM"/>
    <property type="match status" value="1"/>
</dbReference>
<dbReference type="Gene3D" id="3.30.70.330">
    <property type="match status" value="1"/>
</dbReference>
<dbReference type="PANTHER" id="PTHR17204:SF25">
    <property type="entry name" value="RRM DOMAIN-CONTAINING PROTEIN"/>
    <property type="match status" value="1"/>
</dbReference>
<dbReference type="InterPro" id="IPR000504">
    <property type="entry name" value="RRM_dom"/>
</dbReference>
<dbReference type="PANTHER" id="PTHR17204">
    <property type="entry name" value="PRE-MRNA PROCESSING PROTEIN PRP39-RELATED"/>
    <property type="match status" value="1"/>
</dbReference>
<evidence type="ECO:0000259" key="9">
    <source>
        <dbReference type="PROSITE" id="PS50102"/>
    </source>
</evidence>
<feature type="compositionally biased region" description="Pro residues" evidence="8">
    <location>
        <begin position="594"/>
        <end position="638"/>
    </location>
</feature>
<dbReference type="EMBL" id="QCYY01001336">
    <property type="protein sequence ID" value="ROT78776.1"/>
    <property type="molecule type" value="Genomic_DNA"/>
</dbReference>
<sequence length="821" mass="94115">MKVEEIRKQLDGNELYYDGHVNLITVLRELMELEEARKAREKMSEVYPLTPELWLDWIRDEQKICSTPEEREYIINLFERAVKDYTSVQVWMEYVMFMLGGGDYTATRAVGEKALTAVGTHVAEGLLVWQVVLLVEKQRPGTVQSEEDMKAQEKQQKRIQGLYRRLIRVPLLNADYQHLMEEAAEFFEGDFDVHMKADLEKTKQKLNEKIPFEEKLLQAENDTNKLATYRLYIQHLQENDNPAAVQSLYERAVLDHCLDASLWEEYVKFVIRQFPGLDYLVLPICERSQRNCPWSAALCELHISALQLFHVGEETKTLMKKVKGALEKGLGSGLQSGSEATRMWMAYLVFQRRLIKWDQEHAAELDALRESGQQAITMIDSYFGESGDIESEIPRFFARIEAEFAKNMERAREIWNDIIMRRNNNFKNVSLWLEFINLERCYGTEKHCRKLFRRALERVWDWVESIGSAYLRFEQETGTIESMEEFQKRYEDRMFIVNKKRAEDAAKLGEGNENNQERRQQRDKGKRQDKKRQAFVQAKETENFKAPHPVSKYKQDTQNRKVGTSHEGSNGNDAPQSVESAVIPRPPGFKDIVTPPPGFKSDVPPPPGFKDTITPPPGFKDTVTPPPGFKGSSSPPPGYTGSSSKAGKREREDYTDTEPELKKLKVAELHGVRVKEDDSEDLCTVFLSNLDFSVGKEEVVPIFTNCGEVKDFRLVKDYKCRKTAEKVVKAMDGTEIEGKIISVMISDPSNKKKPNEGNVSTTSAVKNSEKKVPGSRGKGMFNLMPRSLMRATTSTAGPTSSEPETPVKPKSNEDFRKMFLK</sequence>
<dbReference type="SUPFAM" id="SSF54928">
    <property type="entry name" value="RNA-binding domain, RBD"/>
    <property type="match status" value="1"/>
</dbReference>
<evidence type="ECO:0000256" key="4">
    <source>
        <dbReference type="ARBA" id="ARBA00022884"/>
    </source>
</evidence>
<organism evidence="10 11">
    <name type="scientific">Penaeus vannamei</name>
    <name type="common">Whiteleg shrimp</name>
    <name type="synonym">Litopenaeus vannamei</name>
    <dbReference type="NCBI Taxonomy" id="6689"/>
    <lineage>
        <taxon>Eukaryota</taxon>
        <taxon>Metazoa</taxon>
        <taxon>Ecdysozoa</taxon>
        <taxon>Arthropoda</taxon>
        <taxon>Crustacea</taxon>
        <taxon>Multicrustacea</taxon>
        <taxon>Malacostraca</taxon>
        <taxon>Eumalacostraca</taxon>
        <taxon>Eucarida</taxon>
        <taxon>Decapoda</taxon>
        <taxon>Dendrobranchiata</taxon>
        <taxon>Penaeoidea</taxon>
        <taxon>Penaeidae</taxon>
        <taxon>Penaeus</taxon>
    </lineage>
</organism>
<dbReference type="GO" id="GO:0003723">
    <property type="term" value="F:RNA binding"/>
    <property type="evidence" value="ECO:0007669"/>
    <property type="project" value="UniProtKB-UniRule"/>
</dbReference>
<dbReference type="GO" id="GO:0006397">
    <property type="term" value="P:mRNA processing"/>
    <property type="evidence" value="ECO:0007669"/>
    <property type="project" value="UniProtKB-KW"/>
</dbReference>
<keyword evidence="11" id="KW-1185">Reference proteome</keyword>
<evidence type="ECO:0000256" key="1">
    <source>
        <dbReference type="ARBA" id="ARBA00004123"/>
    </source>
</evidence>
<dbReference type="Pfam" id="PF00076">
    <property type="entry name" value="RRM_1"/>
    <property type="match status" value="1"/>
</dbReference>
<dbReference type="InterPro" id="IPR012677">
    <property type="entry name" value="Nucleotide-bd_a/b_plait_sf"/>
</dbReference>
<feature type="domain" description="RRM" evidence="9">
    <location>
        <begin position="683"/>
        <end position="748"/>
    </location>
</feature>
<dbReference type="GO" id="GO:0005634">
    <property type="term" value="C:nucleus"/>
    <property type="evidence" value="ECO:0007669"/>
    <property type="project" value="UniProtKB-SubCell"/>
</dbReference>
<protein>
    <submittedName>
        <fullName evidence="10">Squamous cell carcinoma antigen recognized by T-cells 3</fullName>
    </submittedName>
</protein>
<feature type="compositionally biased region" description="Basic and acidic residues" evidence="8">
    <location>
        <begin position="805"/>
        <end position="821"/>
    </location>
</feature>
<feature type="compositionally biased region" description="Polar residues" evidence="8">
    <location>
        <begin position="757"/>
        <end position="766"/>
    </location>
</feature>
<dbReference type="InterPro" id="IPR035979">
    <property type="entry name" value="RBD_domain_sf"/>
</dbReference>
<keyword evidence="4 7" id="KW-0694">RNA-binding</keyword>
<comment type="caution">
    <text evidence="10">The sequence shown here is derived from an EMBL/GenBank/DDBJ whole genome shotgun (WGS) entry which is preliminary data.</text>
</comment>
<comment type="subcellular location">
    <subcellularLocation>
        <location evidence="1">Nucleus</location>
    </subcellularLocation>
</comment>
<keyword evidence="6" id="KW-0539">Nucleus</keyword>
<dbReference type="Proteomes" id="UP000283509">
    <property type="component" value="Unassembled WGS sequence"/>
</dbReference>
<reference evidence="10 11" key="1">
    <citation type="submission" date="2018-04" db="EMBL/GenBank/DDBJ databases">
        <authorList>
            <person name="Zhang X."/>
            <person name="Yuan J."/>
            <person name="Li F."/>
            <person name="Xiang J."/>
        </authorList>
    </citation>
    <scope>NUCLEOTIDE SEQUENCE [LARGE SCALE GENOMIC DNA]</scope>
    <source>
        <tissue evidence="10">Muscle</tissue>
    </source>
</reference>
<dbReference type="GO" id="GO:0008380">
    <property type="term" value="P:RNA splicing"/>
    <property type="evidence" value="ECO:0007669"/>
    <property type="project" value="UniProtKB-KW"/>
</dbReference>
<gene>
    <name evidence="10" type="ORF">C7M84_002514</name>
</gene>
<dbReference type="AlphaFoldDB" id="A0A3R7MK18"/>
<evidence type="ECO:0000256" key="7">
    <source>
        <dbReference type="PROSITE-ProRule" id="PRU00176"/>
    </source>
</evidence>
<keyword evidence="3" id="KW-0677">Repeat</keyword>
<evidence type="ECO:0000256" key="8">
    <source>
        <dbReference type="SAM" id="MobiDB-lite"/>
    </source>
</evidence>
<feature type="compositionally biased region" description="Basic and acidic residues" evidence="8">
    <location>
        <begin position="647"/>
        <end position="660"/>
    </location>
</feature>
<feature type="compositionally biased region" description="Polar residues" evidence="8">
    <location>
        <begin position="790"/>
        <end position="803"/>
    </location>
</feature>
<feature type="region of interest" description="Disordered" evidence="8">
    <location>
        <begin position="506"/>
        <end position="660"/>
    </location>
</feature>
<dbReference type="SMART" id="SM00360">
    <property type="entry name" value="RRM"/>
    <property type="match status" value="1"/>
</dbReference>
<dbReference type="OrthoDB" id="360390at2759"/>
<dbReference type="InterPro" id="IPR003107">
    <property type="entry name" value="HAT"/>
</dbReference>
<evidence type="ECO:0000256" key="5">
    <source>
        <dbReference type="ARBA" id="ARBA00023187"/>
    </source>
</evidence>
<evidence type="ECO:0000313" key="10">
    <source>
        <dbReference type="EMBL" id="ROT78776.1"/>
    </source>
</evidence>
<reference evidence="10 11" key="2">
    <citation type="submission" date="2019-01" db="EMBL/GenBank/DDBJ databases">
        <title>The decoding of complex shrimp genome reveals the adaptation for benthos swimmer, frequently molting mechanism and breeding impact on genome.</title>
        <authorList>
            <person name="Sun Y."/>
            <person name="Gao Y."/>
            <person name="Yu Y."/>
        </authorList>
    </citation>
    <scope>NUCLEOTIDE SEQUENCE [LARGE SCALE GENOMIC DNA]</scope>
    <source>
        <tissue evidence="10">Muscle</tissue>
    </source>
</reference>
<keyword evidence="2" id="KW-0507">mRNA processing</keyword>
<evidence type="ECO:0000256" key="6">
    <source>
        <dbReference type="ARBA" id="ARBA00023242"/>
    </source>
</evidence>
<dbReference type="InterPro" id="IPR011990">
    <property type="entry name" value="TPR-like_helical_dom_sf"/>
</dbReference>
<evidence type="ECO:0000256" key="2">
    <source>
        <dbReference type="ARBA" id="ARBA00022664"/>
    </source>
</evidence>
<accession>A0A3R7MK18</accession>
<dbReference type="InterPro" id="IPR008669">
    <property type="entry name" value="LSM_interact"/>
</dbReference>
<dbReference type="SUPFAM" id="SSF48452">
    <property type="entry name" value="TPR-like"/>
    <property type="match status" value="1"/>
</dbReference>
<evidence type="ECO:0000313" key="11">
    <source>
        <dbReference type="Proteomes" id="UP000283509"/>
    </source>
</evidence>
<dbReference type="SMART" id="SM00386">
    <property type="entry name" value="HAT"/>
    <property type="match status" value="6"/>
</dbReference>
<feature type="region of interest" description="Disordered" evidence="8">
    <location>
        <begin position="747"/>
        <end position="821"/>
    </location>
</feature>
<evidence type="ECO:0000256" key="3">
    <source>
        <dbReference type="ARBA" id="ARBA00022737"/>
    </source>
</evidence>
<proteinExistence type="predicted"/>
<dbReference type="Pfam" id="PF23240">
    <property type="entry name" value="HAT_PRP39_N"/>
    <property type="match status" value="1"/>
</dbReference>
<dbReference type="Gene3D" id="1.25.40.10">
    <property type="entry name" value="Tetratricopeptide repeat domain"/>
    <property type="match status" value="2"/>
</dbReference>